<sequence length="9" mass="950">MGTLSQQEG</sequence>
<protein>
    <submittedName>
        <fullName evidence="1">Uncharacterized protein</fullName>
    </submittedName>
</protein>
<dbReference type="InParanoid" id="G0N6K7"/>
<evidence type="ECO:0000313" key="2">
    <source>
        <dbReference type="Proteomes" id="UP000008068"/>
    </source>
</evidence>
<reference evidence="2" key="1">
    <citation type="submission" date="2011-07" db="EMBL/GenBank/DDBJ databases">
        <authorList>
            <consortium name="Caenorhabditis brenneri Sequencing and Analysis Consortium"/>
            <person name="Wilson R.K."/>
        </authorList>
    </citation>
    <scope>NUCLEOTIDE SEQUENCE [LARGE SCALE GENOMIC DNA]</scope>
    <source>
        <strain evidence="2">PB2801</strain>
    </source>
</reference>
<dbReference type="Proteomes" id="UP000008068">
    <property type="component" value="Unassembled WGS sequence"/>
</dbReference>
<keyword evidence="2" id="KW-1185">Reference proteome</keyword>
<gene>
    <name evidence="1" type="ORF">CAEBREN_07358</name>
</gene>
<organism evidence="2">
    <name type="scientific">Caenorhabditis brenneri</name>
    <name type="common">Nematode worm</name>
    <dbReference type="NCBI Taxonomy" id="135651"/>
    <lineage>
        <taxon>Eukaryota</taxon>
        <taxon>Metazoa</taxon>
        <taxon>Ecdysozoa</taxon>
        <taxon>Nematoda</taxon>
        <taxon>Chromadorea</taxon>
        <taxon>Rhabditida</taxon>
        <taxon>Rhabditina</taxon>
        <taxon>Rhabditomorpha</taxon>
        <taxon>Rhabditoidea</taxon>
        <taxon>Rhabditidae</taxon>
        <taxon>Peloderinae</taxon>
        <taxon>Caenorhabditis</taxon>
    </lineage>
</organism>
<name>G0N6K7_CAEBE</name>
<dbReference type="EMBL" id="GL379844">
    <property type="protein sequence ID" value="EGT53793.1"/>
    <property type="molecule type" value="Genomic_DNA"/>
</dbReference>
<accession>G0N6K7</accession>
<evidence type="ECO:0000313" key="1">
    <source>
        <dbReference type="EMBL" id="EGT53793.1"/>
    </source>
</evidence>
<proteinExistence type="predicted"/>